<protein>
    <submittedName>
        <fullName evidence="1">Uncharacterized protein</fullName>
    </submittedName>
</protein>
<comment type="caution">
    <text evidence="1">The sequence shown here is derived from an EMBL/GenBank/DDBJ whole genome shotgun (WGS) entry which is preliminary data.</text>
</comment>
<proteinExistence type="predicted"/>
<reference evidence="1 2" key="1">
    <citation type="submission" date="2019-03" db="EMBL/GenBank/DDBJ databases">
        <title>Genomic Encyclopedia of Type Strains, Phase III (KMG-III): the genomes of soil and plant-associated and newly described type strains.</title>
        <authorList>
            <person name="Whitman W."/>
        </authorList>
    </citation>
    <scope>NUCLEOTIDE SEQUENCE [LARGE SCALE GENOMIC DNA]</scope>
    <source>
        <strain evidence="1 2">VKM Ac-2573</strain>
    </source>
</reference>
<organism evidence="1 2">
    <name type="scientific">Kribbella pratensis</name>
    <dbReference type="NCBI Taxonomy" id="2512112"/>
    <lineage>
        <taxon>Bacteria</taxon>
        <taxon>Bacillati</taxon>
        <taxon>Actinomycetota</taxon>
        <taxon>Actinomycetes</taxon>
        <taxon>Propionibacteriales</taxon>
        <taxon>Kribbellaceae</taxon>
        <taxon>Kribbella</taxon>
    </lineage>
</organism>
<name>A0A4R8C4J8_9ACTN</name>
<dbReference type="Proteomes" id="UP000295146">
    <property type="component" value="Unassembled WGS sequence"/>
</dbReference>
<evidence type="ECO:0000313" key="2">
    <source>
        <dbReference type="Proteomes" id="UP000295146"/>
    </source>
</evidence>
<gene>
    <name evidence="1" type="ORF">EV653_4821</name>
</gene>
<evidence type="ECO:0000313" key="1">
    <source>
        <dbReference type="EMBL" id="TDW70760.1"/>
    </source>
</evidence>
<keyword evidence="2" id="KW-1185">Reference proteome</keyword>
<accession>A0A4R8C4J8</accession>
<dbReference type="EMBL" id="SODP01000002">
    <property type="protein sequence ID" value="TDW70760.1"/>
    <property type="molecule type" value="Genomic_DNA"/>
</dbReference>
<sequence>MIALLVLVAAVCRALNRNQRRQIRPTLNGIEDRDLQRLVADLRALS</sequence>
<dbReference type="RefSeq" id="WP_166679530.1">
    <property type="nucleotide sequence ID" value="NZ_SODP01000002.1"/>
</dbReference>
<dbReference type="AlphaFoldDB" id="A0A4R8C4J8"/>